<evidence type="ECO:0000256" key="1">
    <source>
        <dbReference type="SAM" id="MobiDB-lite"/>
    </source>
</evidence>
<accession>A0A2I0UCU0</accession>
<dbReference type="PANTHER" id="PTHR33395:SF22">
    <property type="entry name" value="REVERSE TRANSCRIPTASE DOMAIN-CONTAINING PROTEIN"/>
    <property type="match status" value="1"/>
</dbReference>
<dbReference type="PANTHER" id="PTHR33395">
    <property type="entry name" value="TRANSCRIPTASE, PUTATIVE-RELATED-RELATED"/>
    <property type="match status" value="1"/>
</dbReference>
<feature type="compositionally biased region" description="Basic and acidic residues" evidence="1">
    <location>
        <begin position="201"/>
        <end position="213"/>
    </location>
</feature>
<protein>
    <recommendedName>
        <fullName evidence="4">Rna-directed dna polymerase from mobile element jockey-like</fullName>
    </recommendedName>
</protein>
<dbReference type="GO" id="GO:0061343">
    <property type="term" value="P:cell adhesion involved in heart morphogenesis"/>
    <property type="evidence" value="ECO:0007669"/>
    <property type="project" value="TreeGrafter"/>
</dbReference>
<gene>
    <name evidence="2" type="ORF">llap_5803</name>
</gene>
<evidence type="ECO:0008006" key="4">
    <source>
        <dbReference type="Google" id="ProtNLM"/>
    </source>
</evidence>
<sequence length="213" mass="23971">MASQTLEARKRAWRKKDFHLVEEDQARDHVGKLNTHKSMGPDGMHPQVLRELANVMLELLSIIFERSWRTGKVSEDWRKANVMPVFKKVKKRSWETTGQSASPPFLERNNPMHQYRLGVDLLEIGSAERELRVLVDHESAMCACGQEGQMYPGLHLRVQFEGGYSPPLLFPSEAISGVLCLVLCSPVQEGQGTTGQSPAEGYKDDQGNGERLL</sequence>
<name>A0A2I0UCU0_LIMLA</name>
<reference evidence="3" key="2">
    <citation type="submission" date="2017-12" db="EMBL/GenBank/DDBJ databases">
        <title>Genome sequence of the Bar-tailed Godwit (Limosa lapponica baueri).</title>
        <authorList>
            <person name="Lima N.C.B."/>
            <person name="Parody-Merino A.M."/>
            <person name="Battley P.F."/>
            <person name="Fidler A.E."/>
            <person name="Prosdocimi F."/>
        </authorList>
    </citation>
    <scope>NUCLEOTIDE SEQUENCE [LARGE SCALE GENOMIC DNA]</scope>
</reference>
<proteinExistence type="predicted"/>
<dbReference type="Proteomes" id="UP000233556">
    <property type="component" value="Unassembled WGS sequence"/>
</dbReference>
<dbReference type="OrthoDB" id="443634at2759"/>
<organism evidence="2 3">
    <name type="scientific">Limosa lapponica baueri</name>
    <dbReference type="NCBI Taxonomy" id="1758121"/>
    <lineage>
        <taxon>Eukaryota</taxon>
        <taxon>Metazoa</taxon>
        <taxon>Chordata</taxon>
        <taxon>Craniata</taxon>
        <taxon>Vertebrata</taxon>
        <taxon>Euteleostomi</taxon>
        <taxon>Archelosauria</taxon>
        <taxon>Archosauria</taxon>
        <taxon>Dinosauria</taxon>
        <taxon>Saurischia</taxon>
        <taxon>Theropoda</taxon>
        <taxon>Coelurosauria</taxon>
        <taxon>Aves</taxon>
        <taxon>Neognathae</taxon>
        <taxon>Neoaves</taxon>
        <taxon>Charadriiformes</taxon>
        <taxon>Scolopacidae</taxon>
        <taxon>Limosa</taxon>
    </lineage>
</organism>
<dbReference type="GO" id="GO:0007508">
    <property type="term" value="P:larval heart development"/>
    <property type="evidence" value="ECO:0007669"/>
    <property type="project" value="TreeGrafter"/>
</dbReference>
<dbReference type="EMBL" id="KZ505865">
    <property type="protein sequence ID" value="PKU43872.1"/>
    <property type="molecule type" value="Genomic_DNA"/>
</dbReference>
<evidence type="ECO:0000313" key="3">
    <source>
        <dbReference type="Proteomes" id="UP000233556"/>
    </source>
</evidence>
<reference evidence="3" key="1">
    <citation type="submission" date="2017-11" db="EMBL/GenBank/DDBJ databases">
        <authorList>
            <person name="Lima N.C."/>
            <person name="Parody-Merino A.M."/>
            <person name="Battley P.F."/>
            <person name="Fidler A.E."/>
            <person name="Prosdocimi F."/>
        </authorList>
    </citation>
    <scope>NUCLEOTIDE SEQUENCE [LARGE SCALE GENOMIC DNA]</scope>
</reference>
<feature type="region of interest" description="Disordered" evidence="1">
    <location>
        <begin position="190"/>
        <end position="213"/>
    </location>
</feature>
<dbReference type="AlphaFoldDB" id="A0A2I0UCU0"/>
<keyword evidence="3" id="KW-1185">Reference proteome</keyword>
<dbReference type="GO" id="GO:0031012">
    <property type="term" value="C:extracellular matrix"/>
    <property type="evidence" value="ECO:0007669"/>
    <property type="project" value="TreeGrafter"/>
</dbReference>
<evidence type="ECO:0000313" key="2">
    <source>
        <dbReference type="EMBL" id="PKU43872.1"/>
    </source>
</evidence>